<dbReference type="Gene3D" id="2.130.10.10">
    <property type="entry name" value="YVTN repeat-like/Quinoprotein amine dehydrogenase"/>
    <property type="match status" value="3"/>
</dbReference>
<dbReference type="Proteomes" id="UP000030747">
    <property type="component" value="Unassembled WGS sequence"/>
</dbReference>
<feature type="domain" description="Small-subunit processome Utp12" evidence="6">
    <location>
        <begin position="983"/>
        <end position="1109"/>
    </location>
</feature>
<organism evidence="7 8">
    <name type="scientific">Eimeria tenella</name>
    <name type="common">Coccidian parasite</name>
    <dbReference type="NCBI Taxonomy" id="5802"/>
    <lineage>
        <taxon>Eukaryota</taxon>
        <taxon>Sar</taxon>
        <taxon>Alveolata</taxon>
        <taxon>Apicomplexa</taxon>
        <taxon>Conoidasida</taxon>
        <taxon>Coccidia</taxon>
        <taxon>Eucoccidiorida</taxon>
        <taxon>Eimeriorina</taxon>
        <taxon>Eimeriidae</taxon>
        <taxon>Eimeria</taxon>
    </lineage>
</organism>
<dbReference type="VEuPathDB" id="ToxoDB:ETH2_0601300"/>
<evidence type="ECO:0000256" key="2">
    <source>
        <dbReference type="ARBA" id="ARBA00022737"/>
    </source>
</evidence>
<dbReference type="Pfam" id="PF25172">
    <property type="entry name" value="Beta-prop_WDR3_2nd"/>
    <property type="match status" value="1"/>
</dbReference>
<dbReference type="OMA" id="MNIPLTC"/>
<dbReference type="SUPFAM" id="SSF50978">
    <property type="entry name" value="WD40 repeat-like"/>
    <property type="match status" value="2"/>
</dbReference>
<evidence type="ECO:0000256" key="4">
    <source>
        <dbReference type="PROSITE-ProRule" id="PRU00221"/>
    </source>
</evidence>
<feature type="compositionally biased region" description="Low complexity" evidence="5">
    <location>
        <begin position="244"/>
        <end position="255"/>
    </location>
</feature>
<protein>
    <submittedName>
        <fullName evidence="7">WD-40 repeat protein, putative</fullName>
    </submittedName>
</protein>
<dbReference type="InterPro" id="IPR051570">
    <property type="entry name" value="TBC1_cilium_biogenesis"/>
</dbReference>
<proteinExistence type="inferred from homology"/>
<dbReference type="PROSITE" id="PS50082">
    <property type="entry name" value="WD_REPEATS_2"/>
    <property type="match status" value="5"/>
</dbReference>
<evidence type="ECO:0000313" key="8">
    <source>
        <dbReference type="Proteomes" id="UP000030747"/>
    </source>
</evidence>
<dbReference type="Pfam" id="PF04003">
    <property type="entry name" value="Utp12"/>
    <property type="match status" value="1"/>
</dbReference>
<reference evidence="7" key="1">
    <citation type="submission" date="2013-10" db="EMBL/GenBank/DDBJ databases">
        <title>Genomic analysis of the causative agents of coccidiosis in chickens.</title>
        <authorList>
            <person name="Reid A.J."/>
            <person name="Blake D."/>
            <person name="Billington K."/>
            <person name="Browne H."/>
            <person name="Dunn M."/>
            <person name="Hung S."/>
            <person name="Kawahara F."/>
            <person name="Miranda-Saavedra D."/>
            <person name="Mourier T."/>
            <person name="Nagra H."/>
            <person name="Otto T.D."/>
            <person name="Rawlings N."/>
            <person name="Sanchez A."/>
            <person name="Sanders M."/>
            <person name="Subramaniam C."/>
            <person name="Tay Y."/>
            <person name="Dear P."/>
            <person name="Doerig C."/>
            <person name="Gruber A."/>
            <person name="Parkinson J."/>
            <person name="Shirley M."/>
            <person name="Wan K.L."/>
            <person name="Berriman M."/>
            <person name="Tomley F."/>
            <person name="Pain A."/>
        </authorList>
    </citation>
    <scope>NUCLEOTIDE SEQUENCE [LARGE SCALE GENOMIC DNA]</scope>
    <source>
        <strain evidence="7">Houghton</strain>
    </source>
</reference>
<evidence type="ECO:0000256" key="5">
    <source>
        <dbReference type="SAM" id="MobiDB-lite"/>
    </source>
</evidence>
<dbReference type="OrthoDB" id="338608at2759"/>
<dbReference type="GO" id="GO:0030515">
    <property type="term" value="F:snoRNA binding"/>
    <property type="evidence" value="ECO:0007669"/>
    <property type="project" value="TreeGrafter"/>
</dbReference>
<dbReference type="AlphaFoldDB" id="U6KP76"/>
<dbReference type="InterPro" id="IPR020472">
    <property type="entry name" value="WD40_PAC1"/>
</dbReference>
<dbReference type="GeneID" id="25255083"/>
<dbReference type="PRINTS" id="PR00320">
    <property type="entry name" value="GPROTEINBRPT"/>
</dbReference>
<dbReference type="GO" id="GO:0034388">
    <property type="term" value="C:Pwp2p-containing subcomplex of 90S preribosome"/>
    <property type="evidence" value="ECO:0007669"/>
    <property type="project" value="TreeGrafter"/>
</dbReference>
<dbReference type="SMART" id="SM00320">
    <property type="entry name" value="WD40"/>
    <property type="match status" value="11"/>
</dbReference>
<name>U6KP76_EIMTE</name>
<dbReference type="InterPro" id="IPR036322">
    <property type="entry name" value="WD40_repeat_dom_sf"/>
</dbReference>
<feature type="region of interest" description="Disordered" evidence="5">
    <location>
        <begin position="433"/>
        <end position="459"/>
    </location>
</feature>
<dbReference type="GO" id="GO:0032040">
    <property type="term" value="C:small-subunit processome"/>
    <property type="evidence" value="ECO:0007669"/>
    <property type="project" value="TreeGrafter"/>
</dbReference>
<feature type="repeat" description="WD" evidence="4">
    <location>
        <begin position="772"/>
        <end position="813"/>
    </location>
</feature>
<keyword evidence="8" id="KW-1185">Reference proteome</keyword>
<reference evidence="7" key="2">
    <citation type="submission" date="2013-10" db="EMBL/GenBank/DDBJ databases">
        <authorList>
            <person name="Aslett M."/>
        </authorList>
    </citation>
    <scope>NUCLEOTIDE SEQUENCE [LARGE SCALE GENOMIC DNA]</scope>
    <source>
        <strain evidence="7">Houghton</strain>
    </source>
</reference>
<keyword evidence="1 4" id="KW-0853">WD repeat</keyword>
<comment type="similarity">
    <text evidence="3">Belongs to the WD repeat WDR3/UTP12 family.</text>
</comment>
<sequence>MVKAYLNYEHSAAFGLTATPTANLQLLPGVGPHGSSSTNSDLVWCCCGSEAVLWHTQQRQRLLRLRVPPVVTPDGDVEGFRQHATVVAAAEAAAAVAVGYSDGSIRIWSVDTTAAAAAVLLQQQPEIGPPTLELQGHRGNVNALQWAASSSSAINNGGGSSSNREDLLLSGGSDGDIIVWDVESGSGRCRLRGHTQPVTALLALQPNAVAAAADAPEVGNGNAPEEQRSKKRKEPASREAEGTSNSSSSSSSSNSGSLLLVSGSKDGLIKIWDVCLQMCLYTAVEAAEAAEVWAIAANTCQTRLFVGGGDYKVRVFALHLTPPAETAAAAGAAGVEAAAAQSIWAMTTYLGSVHPNRSSKKQRIRQLQFVPSGEPLSAAAATAAAVAASPPVLAGGLLLCCSGGSRIVDVFRCYNAAEQQQQQQKRERRLLQRLKKKQKQQEEQDSHDANQQQQAGVEEEEQQQRFGEVLFVGSLHADASIKGFHARVASSRSHMCVRICLNLSNNSLELWKANPVLLRKHSLDSEAAFERVSFISSGGHAGQMRSLSISHDDGYILSTADEGAKIWNVTRARCVKTLPCEEPQCGFVVAGNEHIVLGCRNGQLVLFDLGAAALLQRTEAHAAAINALAEHPKHTGFASASSDRTVKLFAFYLEDIDSAFSGKKKEKQQQHHEQEQQQQQVCVRCEGSFSVPDEALDVAFDPAGNLLIVALIDHTILVLHADTGRIRLSLYGHKLPVTSISVASSGVLLASGSVDKSLKIWGLDFGDIRKSFRAHDEAITKVSFLPLTHYVLSVSLDGFIKQWDADRQVLIKVFACGAAAKGGGLGGAPLLAFCLSADGDYVCCCDSSRQLHLWRRTEEQVFAEEQQEKRLLQRQLLDSEGFEAAAANTAAAAAATAATVVLDRPTRRTDEVLRTADKLIEALQVARDQWSQDEAYAACFQRWSDTVARAAKKSGGAAAAAAANPIPAPSATRPELLGRSANEHLLKCIYSIRSSEAAEVLLALPVDYALQLLQFLTEFLEKEAERRAIHNAPEGSAEVPQQLLKHAVPGPTELAVRLALHLVQLHFRLFIASEKHRALVVRLRSVVRPLLLQQRDALRFNAAAMGVLLRYVSTSSRDALQLLKQQVSVSMGLPKKKRHKAGTAISSL</sequence>
<dbReference type="Pfam" id="PF00400">
    <property type="entry name" value="WD40"/>
    <property type="match status" value="2"/>
</dbReference>
<dbReference type="VEuPathDB" id="ToxoDB:ETH_00030020"/>
<evidence type="ECO:0000259" key="6">
    <source>
        <dbReference type="Pfam" id="PF04003"/>
    </source>
</evidence>
<dbReference type="InterPro" id="IPR019775">
    <property type="entry name" value="WD40_repeat_CS"/>
</dbReference>
<dbReference type="PROSITE" id="PS50294">
    <property type="entry name" value="WD_REPEATS_REGION"/>
    <property type="match status" value="2"/>
</dbReference>
<evidence type="ECO:0000256" key="3">
    <source>
        <dbReference type="ARBA" id="ARBA00038229"/>
    </source>
</evidence>
<dbReference type="InterPro" id="IPR001680">
    <property type="entry name" value="WD40_rpt"/>
</dbReference>
<feature type="repeat" description="WD" evidence="4">
    <location>
        <begin position="730"/>
        <end position="771"/>
    </location>
</feature>
<feature type="repeat" description="WD" evidence="4">
    <location>
        <begin position="167"/>
        <end position="186"/>
    </location>
</feature>
<feature type="repeat" description="WD" evidence="4">
    <location>
        <begin position="77"/>
        <end position="118"/>
    </location>
</feature>
<gene>
    <name evidence="7" type="ORF">ETH_00030020</name>
</gene>
<dbReference type="RefSeq" id="XP_013228920.1">
    <property type="nucleotide sequence ID" value="XM_013373466.1"/>
</dbReference>
<dbReference type="PANTHER" id="PTHR19853">
    <property type="entry name" value="WD REPEAT CONTAINING PROTEIN 3 WDR3"/>
    <property type="match status" value="1"/>
</dbReference>
<dbReference type="InterPro" id="IPR007148">
    <property type="entry name" value="SSU_processome_Utp12"/>
</dbReference>
<dbReference type="EMBL" id="HG673812">
    <property type="protein sequence ID" value="CDJ38082.1"/>
    <property type="molecule type" value="Genomic_DNA"/>
</dbReference>
<feature type="compositionally biased region" description="Basic and acidic residues" evidence="5">
    <location>
        <begin position="439"/>
        <end position="448"/>
    </location>
</feature>
<evidence type="ECO:0000256" key="1">
    <source>
        <dbReference type="ARBA" id="ARBA00022574"/>
    </source>
</evidence>
<dbReference type="PANTHER" id="PTHR19853:SF0">
    <property type="entry name" value="WD REPEAT-CONTAINING PROTEIN 3"/>
    <property type="match status" value="1"/>
</dbReference>
<evidence type="ECO:0000313" key="7">
    <source>
        <dbReference type="EMBL" id="CDJ38082.1"/>
    </source>
</evidence>
<feature type="region of interest" description="Disordered" evidence="5">
    <location>
        <begin position="213"/>
        <end position="255"/>
    </location>
</feature>
<dbReference type="GO" id="GO:0030490">
    <property type="term" value="P:maturation of SSU-rRNA"/>
    <property type="evidence" value="ECO:0007669"/>
    <property type="project" value="TreeGrafter"/>
</dbReference>
<keyword evidence="2" id="KW-0677">Repeat</keyword>
<dbReference type="PROSITE" id="PS00678">
    <property type="entry name" value="WD_REPEATS_1"/>
    <property type="match status" value="2"/>
</dbReference>
<accession>U6KP76</accession>
<dbReference type="InterPro" id="IPR015943">
    <property type="entry name" value="WD40/YVTN_repeat-like_dom_sf"/>
</dbReference>
<feature type="repeat" description="WD" evidence="4">
    <location>
        <begin position="259"/>
        <end position="274"/>
    </location>
</feature>